<evidence type="ECO:0000256" key="1">
    <source>
        <dbReference type="ARBA" id="ARBA00022500"/>
    </source>
</evidence>
<protein>
    <submittedName>
        <fullName evidence="8">PAS domain S-box-containing protein</fullName>
    </submittedName>
</protein>
<sequence>MGIILFLSGILTSSPILYYYAKKKCKETNAKAVLLQQQIELLEEQLTQKNSNSRYSQDELERLSIVAQQTDNAIMIMDREGNIEWFNDGFTRMYEYTFEEFIRIRGNNILKTSFNPAIKERLERCIRTKQPVFYEAINVMPSGKEIWTHTSLTPILDENGEVIHLATIDTDINKRKEAGDALVKCVNALSIRINELASQQQDLLRFVQHFIDRVHDSNMKISETDTIVHFIREMSDRIRIMGINASIEAHSAGMQGSGFRVISGEIVKMSDETKRQAQKIYAVVESIKGSSDVLAQQKMEVERVTQKYMTLIDYLKKEVKQVEIVAERLN</sequence>
<dbReference type="PROSITE" id="PS50112">
    <property type="entry name" value="PAS"/>
    <property type="match status" value="1"/>
</dbReference>
<dbReference type="InterPro" id="IPR051310">
    <property type="entry name" value="MCP_chemotaxis"/>
</dbReference>
<organism evidence="8 9">
    <name type="scientific">Breznakibacter xylanolyticus</name>
    <dbReference type="NCBI Taxonomy" id="990"/>
    <lineage>
        <taxon>Bacteria</taxon>
        <taxon>Pseudomonadati</taxon>
        <taxon>Bacteroidota</taxon>
        <taxon>Bacteroidia</taxon>
        <taxon>Marinilabiliales</taxon>
        <taxon>Marinilabiliaceae</taxon>
        <taxon>Breznakibacter</taxon>
    </lineage>
</organism>
<dbReference type="PANTHER" id="PTHR43531">
    <property type="entry name" value="PROTEIN ICFG"/>
    <property type="match status" value="1"/>
</dbReference>
<dbReference type="InterPro" id="IPR035965">
    <property type="entry name" value="PAS-like_dom_sf"/>
</dbReference>
<evidence type="ECO:0000259" key="7">
    <source>
        <dbReference type="PROSITE" id="PS50113"/>
    </source>
</evidence>
<dbReference type="SUPFAM" id="SSF55785">
    <property type="entry name" value="PYP-like sensor domain (PAS domain)"/>
    <property type="match status" value="1"/>
</dbReference>
<dbReference type="SUPFAM" id="SSF58104">
    <property type="entry name" value="Methyl-accepting chemotaxis protein (MCP) signaling domain"/>
    <property type="match status" value="1"/>
</dbReference>
<keyword evidence="9" id="KW-1185">Reference proteome</keyword>
<dbReference type="GO" id="GO:0006935">
    <property type="term" value="P:chemotaxis"/>
    <property type="evidence" value="ECO:0007669"/>
    <property type="project" value="UniProtKB-KW"/>
</dbReference>
<evidence type="ECO:0000259" key="5">
    <source>
        <dbReference type="PROSITE" id="PS50111"/>
    </source>
</evidence>
<comment type="similarity">
    <text evidence="2">Belongs to the methyl-accepting chemotaxis (MCP) protein family.</text>
</comment>
<dbReference type="PROSITE" id="PS50111">
    <property type="entry name" value="CHEMOTAXIS_TRANSDUC_2"/>
    <property type="match status" value="1"/>
</dbReference>
<dbReference type="AlphaFoldDB" id="A0A2W7NA16"/>
<comment type="caution">
    <text evidence="8">The sequence shown here is derived from an EMBL/GenBank/DDBJ whole genome shotgun (WGS) entry which is preliminary data.</text>
</comment>
<evidence type="ECO:0000259" key="6">
    <source>
        <dbReference type="PROSITE" id="PS50112"/>
    </source>
</evidence>
<evidence type="ECO:0000256" key="4">
    <source>
        <dbReference type="SAM" id="Coils"/>
    </source>
</evidence>
<feature type="domain" description="Methyl-accepting transducer" evidence="5">
    <location>
        <begin position="193"/>
        <end position="330"/>
    </location>
</feature>
<feature type="coiled-coil region" evidence="4">
    <location>
        <begin position="25"/>
        <end position="52"/>
    </location>
</feature>
<dbReference type="PROSITE" id="PS50113">
    <property type="entry name" value="PAC"/>
    <property type="match status" value="1"/>
</dbReference>
<dbReference type="RefSeq" id="WP_111445345.1">
    <property type="nucleotide sequence ID" value="NZ_QKZK01000011.1"/>
</dbReference>
<dbReference type="InterPro" id="IPR000700">
    <property type="entry name" value="PAS-assoc_C"/>
</dbReference>
<dbReference type="SMART" id="SM00086">
    <property type="entry name" value="PAC"/>
    <property type="match status" value="1"/>
</dbReference>
<reference evidence="8 9" key="1">
    <citation type="submission" date="2018-06" db="EMBL/GenBank/DDBJ databases">
        <title>Genomic Encyclopedia of Archaeal and Bacterial Type Strains, Phase II (KMG-II): from individual species to whole genera.</title>
        <authorList>
            <person name="Goeker M."/>
        </authorList>
    </citation>
    <scope>NUCLEOTIDE SEQUENCE [LARGE SCALE GENOMIC DNA]</scope>
    <source>
        <strain evidence="8 9">DSM 6779</strain>
    </source>
</reference>
<accession>A0A2W7NA16</accession>
<keyword evidence="3" id="KW-0807">Transducer</keyword>
<keyword evidence="4" id="KW-0175">Coiled coil</keyword>
<evidence type="ECO:0000313" key="9">
    <source>
        <dbReference type="Proteomes" id="UP000249239"/>
    </source>
</evidence>
<dbReference type="Proteomes" id="UP000249239">
    <property type="component" value="Unassembled WGS sequence"/>
</dbReference>
<feature type="domain" description="PAS" evidence="6">
    <location>
        <begin position="59"/>
        <end position="102"/>
    </location>
</feature>
<dbReference type="InterPro" id="IPR004089">
    <property type="entry name" value="MCPsignal_dom"/>
</dbReference>
<gene>
    <name evidence="8" type="ORF">LX69_01664</name>
</gene>
<dbReference type="Gene3D" id="3.30.450.20">
    <property type="entry name" value="PAS domain"/>
    <property type="match status" value="1"/>
</dbReference>
<dbReference type="Pfam" id="PF00015">
    <property type="entry name" value="MCPsignal"/>
    <property type="match status" value="1"/>
</dbReference>
<dbReference type="PANTHER" id="PTHR43531:SF11">
    <property type="entry name" value="METHYL-ACCEPTING CHEMOTAXIS PROTEIN 3"/>
    <property type="match status" value="1"/>
</dbReference>
<dbReference type="GO" id="GO:0005886">
    <property type="term" value="C:plasma membrane"/>
    <property type="evidence" value="ECO:0007669"/>
    <property type="project" value="TreeGrafter"/>
</dbReference>
<dbReference type="InterPro" id="IPR001610">
    <property type="entry name" value="PAC"/>
</dbReference>
<evidence type="ECO:0000256" key="2">
    <source>
        <dbReference type="ARBA" id="ARBA00029447"/>
    </source>
</evidence>
<dbReference type="Pfam" id="PF13426">
    <property type="entry name" value="PAS_9"/>
    <property type="match status" value="1"/>
</dbReference>
<dbReference type="InterPro" id="IPR000014">
    <property type="entry name" value="PAS"/>
</dbReference>
<dbReference type="GO" id="GO:0007165">
    <property type="term" value="P:signal transduction"/>
    <property type="evidence" value="ECO:0007669"/>
    <property type="project" value="UniProtKB-KW"/>
</dbReference>
<evidence type="ECO:0000256" key="3">
    <source>
        <dbReference type="PROSITE-ProRule" id="PRU00284"/>
    </source>
</evidence>
<keyword evidence="1" id="KW-0145">Chemotaxis</keyword>
<evidence type="ECO:0000313" key="8">
    <source>
        <dbReference type="EMBL" id="PZX16850.1"/>
    </source>
</evidence>
<dbReference type="NCBIfam" id="TIGR00229">
    <property type="entry name" value="sensory_box"/>
    <property type="match status" value="1"/>
</dbReference>
<name>A0A2W7NA16_9BACT</name>
<feature type="domain" description="PAC" evidence="7">
    <location>
        <begin position="130"/>
        <end position="184"/>
    </location>
</feature>
<dbReference type="EMBL" id="QKZK01000011">
    <property type="protein sequence ID" value="PZX16850.1"/>
    <property type="molecule type" value="Genomic_DNA"/>
</dbReference>
<dbReference type="CDD" id="cd00130">
    <property type="entry name" value="PAS"/>
    <property type="match status" value="1"/>
</dbReference>
<proteinExistence type="inferred from homology"/>
<dbReference type="Gene3D" id="6.10.250.3200">
    <property type="match status" value="1"/>
</dbReference>
<dbReference type="GO" id="GO:0004888">
    <property type="term" value="F:transmembrane signaling receptor activity"/>
    <property type="evidence" value="ECO:0007669"/>
    <property type="project" value="TreeGrafter"/>
</dbReference>
<dbReference type="SMART" id="SM00091">
    <property type="entry name" value="PAS"/>
    <property type="match status" value="1"/>
</dbReference>
<dbReference type="OrthoDB" id="1120715at2"/>